<evidence type="ECO:0000259" key="2">
    <source>
        <dbReference type="PROSITE" id="PS50010"/>
    </source>
</evidence>
<protein>
    <recommendedName>
        <fullName evidence="2">DH domain-containing protein</fullName>
    </recommendedName>
</protein>
<dbReference type="GO" id="GO:0005737">
    <property type="term" value="C:cytoplasm"/>
    <property type="evidence" value="ECO:0007669"/>
    <property type="project" value="TreeGrafter"/>
</dbReference>
<feature type="region of interest" description="Disordered" evidence="1">
    <location>
        <begin position="1"/>
        <end position="41"/>
    </location>
</feature>
<dbReference type="Pfam" id="PF00621">
    <property type="entry name" value="RhoGEF"/>
    <property type="match status" value="1"/>
</dbReference>
<comment type="caution">
    <text evidence="3">The sequence shown here is derived from an EMBL/GenBank/DDBJ whole genome shotgun (WGS) entry which is preliminary data.</text>
</comment>
<dbReference type="AlphaFoldDB" id="A0AAW0GXE7"/>
<evidence type="ECO:0000313" key="3">
    <source>
        <dbReference type="EMBL" id="KAK7696169.1"/>
    </source>
</evidence>
<dbReference type="PANTHER" id="PTHR45818:SF3">
    <property type="entry name" value="PROTEIN VAV"/>
    <property type="match status" value="1"/>
</dbReference>
<evidence type="ECO:0000256" key="1">
    <source>
        <dbReference type="SAM" id="MobiDB-lite"/>
    </source>
</evidence>
<feature type="domain" description="DH" evidence="2">
    <location>
        <begin position="1"/>
        <end position="101"/>
    </location>
</feature>
<reference evidence="3 4" key="1">
    <citation type="submission" date="2022-09" db="EMBL/GenBank/DDBJ databases">
        <authorList>
            <person name="Palmer J.M."/>
        </authorList>
    </citation>
    <scope>NUCLEOTIDE SEQUENCE [LARGE SCALE GENOMIC DNA]</scope>
    <source>
        <strain evidence="3 4">DSM 7382</strain>
    </source>
</reference>
<dbReference type="PROSITE" id="PS50010">
    <property type="entry name" value="DH_2"/>
    <property type="match status" value="1"/>
</dbReference>
<dbReference type="GO" id="GO:0005085">
    <property type="term" value="F:guanyl-nucleotide exchange factor activity"/>
    <property type="evidence" value="ECO:0007669"/>
    <property type="project" value="InterPro"/>
</dbReference>
<dbReference type="EMBL" id="JASBNA010000001">
    <property type="protein sequence ID" value="KAK7696169.1"/>
    <property type="molecule type" value="Genomic_DNA"/>
</dbReference>
<feature type="compositionally biased region" description="Low complexity" evidence="1">
    <location>
        <begin position="9"/>
        <end position="25"/>
    </location>
</feature>
<gene>
    <name evidence="3" type="ORF">QCA50_000820</name>
</gene>
<dbReference type="InterPro" id="IPR035899">
    <property type="entry name" value="DBL_dom_sf"/>
</dbReference>
<dbReference type="Proteomes" id="UP001385951">
    <property type="component" value="Unassembled WGS sequence"/>
</dbReference>
<organism evidence="3 4">
    <name type="scientific">Cerrena zonata</name>
    <dbReference type="NCBI Taxonomy" id="2478898"/>
    <lineage>
        <taxon>Eukaryota</taxon>
        <taxon>Fungi</taxon>
        <taxon>Dikarya</taxon>
        <taxon>Basidiomycota</taxon>
        <taxon>Agaricomycotina</taxon>
        <taxon>Agaricomycetes</taxon>
        <taxon>Polyporales</taxon>
        <taxon>Cerrenaceae</taxon>
        <taxon>Cerrena</taxon>
    </lineage>
</organism>
<evidence type="ECO:0000313" key="4">
    <source>
        <dbReference type="Proteomes" id="UP001385951"/>
    </source>
</evidence>
<name>A0AAW0GXE7_9APHY</name>
<sequence length="413" mass="45333">MKKKRRHSTPTLSTPSLTLMSPTKTDPTHERARRPTNGSQSQVGKLKFLDYLIKPVQRICKYPLLLDLLKVKGAVNGIAGSNVVESAGASMRHVCGLVDEASMKQAHSIKSALIVSRIMASRQDEKAPNLPADFLNSLGVCLLAGALDVVHHSSSRARYLGAFLYVGGYLLLVKIPKSGKVYEPKFWLSLVGYEALDAEEDDAAFPFSFHLFGNGHHLQFAAACQHEKDIWLAGIQEATSQPPSWQNEPVTNLQTTEKEKVPIAAEVLVEEPHDLTSPGLPTIHSMGEMEDHDGAMQIPRTYSRPFKTMPRLEGSAFRNEQLGSGYVPLSRRSSTASVKAFFAPLSFETSSRISRPSSQVRQQVDHGLHDVFSDSCIAVRSQAQMRGGELFQVRKKYSAGCLGRIPGSVSLPQ</sequence>
<dbReference type="InterPro" id="IPR000219">
    <property type="entry name" value="DH_dom"/>
</dbReference>
<dbReference type="PANTHER" id="PTHR45818">
    <property type="entry name" value="PROTEIN VAV"/>
    <property type="match status" value="1"/>
</dbReference>
<dbReference type="SUPFAM" id="SSF48065">
    <property type="entry name" value="DBL homology domain (DH-domain)"/>
    <property type="match status" value="1"/>
</dbReference>
<accession>A0AAW0GXE7</accession>
<dbReference type="Gene3D" id="1.20.900.10">
    <property type="entry name" value="Dbl homology (DH) domain"/>
    <property type="match status" value="1"/>
</dbReference>
<proteinExistence type="predicted"/>
<dbReference type="SUPFAM" id="SSF50729">
    <property type="entry name" value="PH domain-like"/>
    <property type="match status" value="1"/>
</dbReference>
<keyword evidence="4" id="KW-1185">Reference proteome</keyword>